<dbReference type="GO" id="GO:0000932">
    <property type="term" value="C:P-body"/>
    <property type="evidence" value="ECO:0007669"/>
    <property type="project" value="TreeGrafter"/>
</dbReference>
<feature type="compositionally biased region" description="Low complexity" evidence="1">
    <location>
        <begin position="531"/>
        <end position="550"/>
    </location>
</feature>
<dbReference type="InterPro" id="IPR001900">
    <property type="entry name" value="RNase_II/R"/>
</dbReference>
<gene>
    <name evidence="3" type="ORF">cyc_03787</name>
</gene>
<dbReference type="Pfam" id="PF00773">
    <property type="entry name" value="RNB"/>
    <property type="match status" value="2"/>
</dbReference>
<dbReference type="Proteomes" id="UP000095192">
    <property type="component" value="Unassembled WGS sequence"/>
</dbReference>
<dbReference type="GO" id="GO:0000175">
    <property type="term" value="F:3'-5'-RNA exonuclease activity"/>
    <property type="evidence" value="ECO:0007669"/>
    <property type="project" value="TreeGrafter"/>
</dbReference>
<feature type="domain" description="RNB" evidence="2">
    <location>
        <begin position="155"/>
        <end position="753"/>
    </location>
</feature>
<dbReference type="PANTHER" id="PTHR23355:SF9">
    <property type="entry name" value="DIS3-LIKE EXONUCLEASE 2"/>
    <property type="match status" value="1"/>
</dbReference>
<evidence type="ECO:0000256" key="1">
    <source>
        <dbReference type="SAM" id="MobiDB-lite"/>
    </source>
</evidence>
<protein>
    <submittedName>
        <fullName evidence="3">Ribonuclease II RNB family</fullName>
    </submittedName>
</protein>
<dbReference type="PANTHER" id="PTHR23355">
    <property type="entry name" value="RIBONUCLEASE"/>
    <property type="match status" value="1"/>
</dbReference>
<feature type="region of interest" description="Disordered" evidence="1">
    <location>
        <begin position="525"/>
        <end position="569"/>
    </location>
</feature>
<dbReference type="GO" id="GO:0003723">
    <property type="term" value="F:RNA binding"/>
    <property type="evidence" value="ECO:0007669"/>
    <property type="project" value="InterPro"/>
</dbReference>
<dbReference type="InterPro" id="IPR012340">
    <property type="entry name" value="NA-bd_OB-fold"/>
</dbReference>
<feature type="region of interest" description="Disordered" evidence="1">
    <location>
        <begin position="910"/>
        <end position="956"/>
    </location>
</feature>
<feature type="compositionally biased region" description="Basic and acidic residues" evidence="1">
    <location>
        <begin position="930"/>
        <end position="942"/>
    </location>
</feature>
<dbReference type="VEuPathDB" id="ToxoDB:cyc_03787"/>
<dbReference type="SMART" id="SM00955">
    <property type="entry name" value="RNB"/>
    <property type="match status" value="1"/>
</dbReference>
<reference evidence="3 4" key="1">
    <citation type="journal article" date="2016" name="BMC Genomics">
        <title>Comparative genomics reveals Cyclospora cayetanensis possesses coccidia-like metabolism and invasion components but unique surface antigens.</title>
        <authorList>
            <person name="Liu S."/>
            <person name="Wang L."/>
            <person name="Zheng H."/>
            <person name="Xu Z."/>
            <person name="Roellig D.M."/>
            <person name="Li N."/>
            <person name="Frace M.A."/>
            <person name="Tang K."/>
            <person name="Arrowood M.J."/>
            <person name="Moss D.M."/>
            <person name="Zhang L."/>
            <person name="Feng Y."/>
            <person name="Xiao L."/>
        </authorList>
    </citation>
    <scope>NUCLEOTIDE SEQUENCE [LARGE SCALE GENOMIC DNA]</scope>
    <source>
        <strain evidence="3 4">CHN_HEN01</strain>
    </source>
</reference>
<feature type="compositionally biased region" description="Low complexity" evidence="1">
    <location>
        <begin position="912"/>
        <end position="929"/>
    </location>
</feature>
<dbReference type="GO" id="GO:0006402">
    <property type="term" value="P:mRNA catabolic process"/>
    <property type="evidence" value="ECO:0007669"/>
    <property type="project" value="TreeGrafter"/>
</dbReference>
<dbReference type="VEuPathDB" id="ToxoDB:LOC34620425"/>
<keyword evidence="4" id="KW-1185">Reference proteome</keyword>
<dbReference type="InterPro" id="IPR050180">
    <property type="entry name" value="RNR_Ribonuclease"/>
</dbReference>
<accession>A0A1D3D1L7</accession>
<evidence type="ECO:0000313" key="4">
    <source>
        <dbReference type="Proteomes" id="UP000095192"/>
    </source>
</evidence>
<evidence type="ECO:0000313" key="3">
    <source>
        <dbReference type="EMBL" id="OEH77339.1"/>
    </source>
</evidence>
<evidence type="ECO:0000259" key="2">
    <source>
        <dbReference type="SMART" id="SM00955"/>
    </source>
</evidence>
<dbReference type="AlphaFoldDB" id="A0A1D3D1L7"/>
<sequence length="1129" mass="120006">MEEAAKYLLSLAGDSQSLLVLLRRGDWPVHNTAPAAADAEVSLIGIKGDIAAEADAAVQLTGLEFRDFSPAVYAELRQRLHARCPDTGNPLWLQQAIESNTRVDCRQQRETRTAFQRHEEEAPKRQCAESSTASSACPPMRPSFFPLLPSGASATADAAATGCTEAAAATEAAACRLLPLRIFSCVLSLLPHQQLLLAWLPLRMFATSAATDSRVYPMLPRELSEDVCSLLPGVPRLARSVFSRIADDGSILQAGETGTLIQSGARLTYSQVDEFLESLCSCMLGRHSRLLLQQQLQQLPPHMSPLVSPELLRLLSASNLQQLVGAQQQQPSADGSRALLQVLLQQLEQQHLQRAAFSLMEVADVIGIIREEGARHGIPGVLLWRLLCCGSFGASLTLKEPAGRFTTGGVAEDLLLLHHLAANRCALRSENGSLTLNSSVGWSITFERLESSSTSPSRRPLRLRVIREDKRWAHAMIEEAMVLANHVVAARIVSESRSAAAATTTAPAHAGAIRAEKGPLAGQFDAEVSQEEQQQQAGDTASVSAATASSPMVFGGVPSRDPSSVTARENDAMRPVHTNNAKTSPTFAAAAAATDVTASALAREANNRQDDASCASSSESFTPGLGELLSFCSSRMSHQAFGALCFACLKELLPAEYIPSHSVVAQPTAGPFAAATAAQTLGSSSTCSDSLNAACEASGGVSSSYAVGASPAFKPLSAAHWGLALPVYLHFTSPIRRYADIMVHRILKTRSRMEPLVDLEVVLFRLLAVVSLVAFSSICTLMNVAACSAFARVSMPFWLCAAALISVSTGSPPFTSTRLDACPTGRFVPDIMCTSLLQAICHHCNRNKRRAEDAQLSFSSWYLNEYLKAAHPGGLAYGYASIAHIHVPSNWGIDTPAAAAVALPQVGHREASATTKGSSATTKGSSATTDAHHDDGVKEAKEASVSGGSEDARRRASVPVALVSATASEEDTPTQPALQLFVPLLHQARSYSLSTLGLELLSCNEGHADLRDPATALADENSGRATAPAAVGGDDCIRSIRVRRLPSCAVAARPEEKERTEVSQQQQPPHQRTPAVPVDEATAQLLRGPAGPLSGVPFGGEAVLHLFGNIRVLLVPGERQWALRLSFDP</sequence>
<name>A0A1D3D1L7_9EIME</name>
<dbReference type="SUPFAM" id="SSF50249">
    <property type="entry name" value="Nucleic acid-binding proteins"/>
    <property type="match status" value="1"/>
</dbReference>
<organism evidence="3 4">
    <name type="scientific">Cyclospora cayetanensis</name>
    <dbReference type="NCBI Taxonomy" id="88456"/>
    <lineage>
        <taxon>Eukaryota</taxon>
        <taxon>Sar</taxon>
        <taxon>Alveolata</taxon>
        <taxon>Apicomplexa</taxon>
        <taxon>Conoidasida</taxon>
        <taxon>Coccidia</taxon>
        <taxon>Eucoccidiorida</taxon>
        <taxon>Eimeriorina</taxon>
        <taxon>Eimeriidae</taxon>
        <taxon>Cyclospora</taxon>
    </lineage>
</organism>
<dbReference type="InParanoid" id="A0A1D3D1L7"/>
<dbReference type="EMBL" id="JROU02001125">
    <property type="protein sequence ID" value="OEH77339.1"/>
    <property type="molecule type" value="Genomic_DNA"/>
</dbReference>
<proteinExistence type="predicted"/>
<feature type="region of interest" description="Disordered" evidence="1">
    <location>
        <begin position="1051"/>
        <end position="1076"/>
    </location>
</feature>
<comment type="caution">
    <text evidence="3">The sequence shown here is derived from an EMBL/GenBank/DDBJ whole genome shotgun (WGS) entry which is preliminary data.</text>
</comment>